<evidence type="ECO:0000313" key="4">
    <source>
        <dbReference type="Proteomes" id="UP000476338"/>
    </source>
</evidence>
<keyword evidence="1" id="KW-0802">TPR repeat</keyword>
<dbReference type="SMART" id="SM00028">
    <property type="entry name" value="TPR"/>
    <property type="match status" value="1"/>
</dbReference>
<reference evidence="3 4" key="1">
    <citation type="submission" date="2019-09" db="EMBL/GenBank/DDBJ databases">
        <authorList>
            <person name="Silva M."/>
            <person name="Pereira G."/>
            <person name="Lopes-Da-Costa L."/>
            <person name="Silva E."/>
        </authorList>
    </citation>
    <scope>NUCLEOTIDE SEQUENCE [LARGE SCALE GENOMIC DNA]</scope>
    <source>
        <strain evidence="3 4">FMV-PI01</strain>
    </source>
</reference>
<name>A0A6L5WIZ0_9BACT</name>
<accession>A0A6L5WIZ0</accession>
<organism evidence="3 4">
    <name type="scientific">Campylobacter portucalensis</name>
    <dbReference type="NCBI Taxonomy" id="2608384"/>
    <lineage>
        <taxon>Bacteria</taxon>
        <taxon>Pseudomonadati</taxon>
        <taxon>Campylobacterota</taxon>
        <taxon>Epsilonproteobacteria</taxon>
        <taxon>Campylobacterales</taxon>
        <taxon>Campylobacteraceae</taxon>
        <taxon>Campylobacter</taxon>
    </lineage>
</organism>
<evidence type="ECO:0000313" key="3">
    <source>
        <dbReference type="EMBL" id="MSN96946.1"/>
    </source>
</evidence>
<feature type="compositionally biased region" description="Polar residues" evidence="2">
    <location>
        <begin position="221"/>
        <end position="231"/>
    </location>
</feature>
<gene>
    <name evidence="3" type="ORF">F1B92_07210</name>
</gene>
<dbReference type="PROSITE" id="PS50005">
    <property type="entry name" value="TPR"/>
    <property type="match status" value="1"/>
</dbReference>
<reference evidence="3 4" key="2">
    <citation type="submission" date="2020-03" db="EMBL/GenBank/DDBJ databases">
        <title>Campylobacter portucalensis sp. nov., a new species of Campylobacter isolated from the reproductive tract of bulls.</title>
        <authorList>
            <person name="Silva M.F."/>
            <person name="Pereira G."/>
            <person name="Carneiro C."/>
            <person name="Hemphill A."/>
            <person name="Mateus L."/>
            <person name="Lopes-Da-Costa L."/>
            <person name="Silva E."/>
        </authorList>
    </citation>
    <scope>NUCLEOTIDE SEQUENCE [LARGE SCALE GENOMIC DNA]</scope>
    <source>
        <strain evidence="3 4">FMV-PI01</strain>
    </source>
</reference>
<comment type="caution">
    <text evidence="3">The sequence shown here is derived from an EMBL/GenBank/DDBJ whole genome shotgun (WGS) entry which is preliminary data.</text>
</comment>
<proteinExistence type="predicted"/>
<dbReference type="Pfam" id="PF00515">
    <property type="entry name" value="TPR_1"/>
    <property type="match status" value="1"/>
</dbReference>
<feature type="compositionally biased region" description="Basic and acidic residues" evidence="2">
    <location>
        <begin position="232"/>
        <end position="241"/>
    </location>
</feature>
<feature type="repeat" description="TPR" evidence="1">
    <location>
        <begin position="107"/>
        <end position="140"/>
    </location>
</feature>
<feature type="region of interest" description="Disordered" evidence="2">
    <location>
        <begin position="150"/>
        <end position="241"/>
    </location>
</feature>
<dbReference type="InterPro" id="IPR019734">
    <property type="entry name" value="TPR_rpt"/>
</dbReference>
<protein>
    <submittedName>
        <fullName evidence="3">Tetratricopeptide repeat protein</fullName>
    </submittedName>
</protein>
<keyword evidence="4" id="KW-1185">Reference proteome</keyword>
<dbReference type="InterPro" id="IPR011990">
    <property type="entry name" value="TPR-like_helical_dom_sf"/>
</dbReference>
<sequence length="283" mass="33417">MLLSAYFSNNPIFYGKFFITAKEKSVRKILLLIIFLNLSFAKIFDFYYENKANSAYFDGDFKKAAKSYAKIDSQKAKYNEGVSLYRDGNYTGAIEKFKEVEAEELKFEKLYNLGNSYAKLEEIDKAIENYEKALKIKNDEDAKFNLELLKKQKNKKEQKNDKKEQKNDTKDNENSKDDKNMNQKNQDSKDSNSDNQKKNEEEKDQNHQPNKHKTQSDDENLNNQKSDNNGSKQKEQNFKYDKEKAINELEQKRWQNILQKRDIGTFIVPLKNSKEKNENLKPW</sequence>
<evidence type="ECO:0000256" key="1">
    <source>
        <dbReference type="PROSITE-ProRule" id="PRU00339"/>
    </source>
</evidence>
<dbReference type="PROSITE" id="PS50293">
    <property type="entry name" value="TPR_REGION"/>
    <property type="match status" value="1"/>
</dbReference>
<feature type="compositionally biased region" description="Basic and acidic residues" evidence="2">
    <location>
        <begin position="150"/>
        <end position="206"/>
    </location>
</feature>
<dbReference type="Proteomes" id="UP000476338">
    <property type="component" value="Unassembled WGS sequence"/>
</dbReference>
<evidence type="ECO:0000256" key="2">
    <source>
        <dbReference type="SAM" id="MobiDB-lite"/>
    </source>
</evidence>
<dbReference type="AlphaFoldDB" id="A0A6L5WIZ0"/>
<dbReference type="EMBL" id="VWSJ01000031">
    <property type="protein sequence ID" value="MSN96946.1"/>
    <property type="molecule type" value="Genomic_DNA"/>
</dbReference>
<dbReference type="SUPFAM" id="SSF48452">
    <property type="entry name" value="TPR-like"/>
    <property type="match status" value="1"/>
</dbReference>
<dbReference type="Gene3D" id="1.25.40.10">
    <property type="entry name" value="Tetratricopeptide repeat domain"/>
    <property type="match status" value="1"/>
</dbReference>